<feature type="compositionally biased region" description="Basic and acidic residues" evidence="5">
    <location>
        <begin position="522"/>
        <end position="534"/>
    </location>
</feature>
<reference evidence="8 9" key="1">
    <citation type="journal article" date="2018" name="Sci. Rep.">
        <title>Comparative genomics provides insights into the lifestyle and reveals functional heterogeneity of dark septate endophytic fungi.</title>
        <authorList>
            <person name="Knapp D.G."/>
            <person name="Nemeth J.B."/>
            <person name="Barry K."/>
            <person name="Hainaut M."/>
            <person name="Henrissat B."/>
            <person name="Johnson J."/>
            <person name="Kuo A."/>
            <person name="Lim J.H.P."/>
            <person name="Lipzen A."/>
            <person name="Nolan M."/>
            <person name="Ohm R.A."/>
            <person name="Tamas L."/>
            <person name="Grigoriev I.V."/>
            <person name="Spatafora J.W."/>
            <person name="Nagy L.G."/>
            <person name="Kovacs G.M."/>
        </authorList>
    </citation>
    <scope>NUCLEOTIDE SEQUENCE [LARGE SCALE GENOMIC DNA]</scope>
    <source>
        <strain evidence="8 9">DSE2036</strain>
    </source>
</reference>
<dbReference type="InterPro" id="IPR011701">
    <property type="entry name" value="MFS"/>
</dbReference>
<dbReference type="OrthoDB" id="10021397at2759"/>
<evidence type="ECO:0000256" key="1">
    <source>
        <dbReference type="ARBA" id="ARBA00004141"/>
    </source>
</evidence>
<dbReference type="PROSITE" id="PS50850">
    <property type="entry name" value="MFS"/>
    <property type="match status" value="1"/>
</dbReference>
<dbReference type="EMBL" id="KZ805473">
    <property type="protein sequence ID" value="PVH96123.1"/>
    <property type="molecule type" value="Genomic_DNA"/>
</dbReference>
<dbReference type="PANTHER" id="PTHR23501:SF199">
    <property type="entry name" value="MFS EFFLUX TRANSPORTER INPD-RELATED"/>
    <property type="match status" value="1"/>
</dbReference>
<feature type="region of interest" description="Disordered" evidence="5">
    <location>
        <begin position="504"/>
        <end position="534"/>
    </location>
</feature>
<evidence type="ECO:0000256" key="4">
    <source>
        <dbReference type="ARBA" id="ARBA00023136"/>
    </source>
</evidence>
<dbReference type="Gene3D" id="1.20.1720.10">
    <property type="entry name" value="Multidrug resistance protein D"/>
    <property type="match status" value="1"/>
</dbReference>
<organism evidence="8 9">
    <name type="scientific">Periconia macrospinosa</name>
    <dbReference type="NCBI Taxonomy" id="97972"/>
    <lineage>
        <taxon>Eukaryota</taxon>
        <taxon>Fungi</taxon>
        <taxon>Dikarya</taxon>
        <taxon>Ascomycota</taxon>
        <taxon>Pezizomycotina</taxon>
        <taxon>Dothideomycetes</taxon>
        <taxon>Pleosporomycetidae</taxon>
        <taxon>Pleosporales</taxon>
        <taxon>Massarineae</taxon>
        <taxon>Periconiaceae</taxon>
        <taxon>Periconia</taxon>
    </lineage>
</organism>
<comment type="subcellular location">
    <subcellularLocation>
        <location evidence="1">Membrane</location>
        <topology evidence="1">Multi-pass membrane protein</topology>
    </subcellularLocation>
</comment>
<feature type="domain" description="Major facilitator superfamily (MFS) profile" evidence="7">
    <location>
        <begin position="2"/>
        <end position="496"/>
    </location>
</feature>
<dbReference type="GO" id="GO:0022857">
    <property type="term" value="F:transmembrane transporter activity"/>
    <property type="evidence" value="ECO:0007669"/>
    <property type="project" value="InterPro"/>
</dbReference>
<feature type="transmembrane region" description="Helical" evidence="6">
    <location>
        <begin position="37"/>
        <end position="54"/>
    </location>
</feature>
<keyword evidence="3 6" id="KW-1133">Transmembrane helix</keyword>
<dbReference type="GO" id="GO:0005886">
    <property type="term" value="C:plasma membrane"/>
    <property type="evidence" value="ECO:0007669"/>
    <property type="project" value="TreeGrafter"/>
</dbReference>
<accession>A0A2V1DEV7</accession>
<dbReference type="InterPro" id="IPR020846">
    <property type="entry name" value="MFS_dom"/>
</dbReference>
<feature type="transmembrane region" description="Helical" evidence="6">
    <location>
        <begin position="155"/>
        <end position="177"/>
    </location>
</feature>
<feature type="transmembrane region" description="Helical" evidence="6">
    <location>
        <begin position="361"/>
        <end position="382"/>
    </location>
</feature>
<dbReference type="Proteomes" id="UP000244855">
    <property type="component" value="Unassembled WGS sequence"/>
</dbReference>
<feature type="transmembrane region" description="Helical" evidence="6">
    <location>
        <begin position="124"/>
        <end position="148"/>
    </location>
</feature>
<feature type="transmembrane region" description="Helical" evidence="6">
    <location>
        <begin position="470"/>
        <end position="492"/>
    </location>
</feature>
<feature type="transmembrane region" description="Helical" evidence="6">
    <location>
        <begin position="267"/>
        <end position="292"/>
    </location>
</feature>
<evidence type="ECO:0000256" key="5">
    <source>
        <dbReference type="SAM" id="MobiDB-lite"/>
    </source>
</evidence>
<feature type="transmembrane region" description="Helical" evidence="6">
    <location>
        <begin position="331"/>
        <end position="349"/>
    </location>
</feature>
<protein>
    <submittedName>
        <fullName evidence="8">MFS general substrate transporter</fullName>
    </submittedName>
</protein>
<feature type="transmembrane region" description="Helical" evidence="6">
    <location>
        <begin position="228"/>
        <end position="247"/>
    </location>
</feature>
<feature type="transmembrane region" description="Helical" evidence="6">
    <location>
        <begin position="6"/>
        <end position="25"/>
    </location>
</feature>
<dbReference type="SUPFAM" id="SSF103473">
    <property type="entry name" value="MFS general substrate transporter"/>
    <property type="match status" value="1"/>
</dbReference>
<dbReference type="AlphaFoldDB" id="A0A2V1DEV7"/>
<dbReference type="CDD" id="cd17502">
    <property type="entry name" value="MFS_Azr1_MDR_like"/>
    <property type="match status" value="1"/>
</dbReference>
<keyword evidence="4 6" id="KW-0472">Membrane</keyword>
<feature type="transmembrane region" description="Helical" evidence="6">
    <location>
        <begin position="197"/>
        <end position="216"/>
    </location>
</feature>
<dbReference type="PANTHER" id="PTHR23501">
    <property type="entry name" value="MAJOR FACILITATOR SUPERFAMILY"/>
    <property type="match status" value="1"/>
</dbReference>
<feature type="transmembrane region" description="Helical" evidence="6">
    <location>
        <begin position="66"/>
        <end position="85"/>
    </location>
</feature>
<sequence>MTLLGLAFGTFLMALDTTIITVAVPEITTEFNALSQVGWIGSAYLITLTAFQPIAGSTYKSFDPKISFLVYMAIFEVGSVLCAAAPISEVFILGRAIAGIGAAGLLQGALGIVTYLSPLEKRPIAMASVISVFGISCSMGPVLGGVFVDRVTWRWCFWVNLPIGLVAFLLVVSFMHLKQISAIPERERSLLNKLRKVDTIGITLLLGFVACLCIALEQGGNTYPWKSARIIGLLVGAILLKACFWVSQWWLGENALIPVRFLKQRTVAFGSLFLFLDNMSNYLKLYYIPFYFQAVVGTTAIRSGVNYISLATPQFFALLLSGVLVTKYGHYMPVIMIGQVLCVVGTGLLTRLDMGTPTAEWATFMVLTGIGLGMGINAPHIAIQAVMDTDTDVFLANGVATFFSQLGGTIAIPIGNAFILNALNKYIPIYAEGLDTRTIVHAGPLAIKHLTQSPDAIHGIRRAYSEGIRYVLIFALAVVCVSIPAAAGMQWLNIKRVAEAREQAQGIKPPAPQSSMVNVSGDLKESERSELEKQ</sequence>
<evidence type="ECO:0000313" key="8">
    <source>
        <dbReference type="EMBL" id="PVH96123.1"/>
    </source>
</evidence>
<evidence type="ECO:0000256" key="6">
    <source>
        <dbReference type="SAM" id="Phobius"/>
    </source>
</evidence>
<evidence type="ECO:0000256" key="3">
    <source>
        <dbReference type="ARBA" id="ARBA00022989"/>
    </source>
</evidence>
<evidence type="ECO:0000313" key="9">
    <source>
        <dbReference type="Proteomes" id="UP000244855"/>
    </source>
</evidence>
<dbReference type="Pfam" id="PF07690">
    <property type="entry name" value="MFS_1"/>
    <property type="match status" value="1"/>
</dbReference>
<proteinExistence type="predicted"/>
<dbReference type="Gene3D" id="1.20.1250.20">
    <property type="entry name" value="MFS general substrate transporter like domains"/>
    <property type="match status" value="1"/>
</dbReference>
<feature type="transmembrane region" description="Helical" evidence="6">
    <location>
        <begin position="402"/>
        <end position="423"/>
    </location>
</feature>
<evidence type="ECO:0000259" key="7">
    <source>
        <dbReference type="PROSITE" id="PS50850"/>
    </source>
</evidence>
<keyword evidence="2 6" id="KW-0812">Transmembrane</keyword>
<feature type="transmembrane region" description="Helical" evidence="6">
    <location>
        <begin position="97"/>
        <end position="118"/>
    </location>
</feature>
<gene>
    <name evidence="8" type="ORF">DM02DRAFT_570056</name>
</gene>
<evidence type="ECO:0000256" key="2">
    <source>
        <dbReference type="ARBA" id="ARBA00022692"/>
    </source>
</evidence>
<feature type="transmembrane region" description="Helical" evidence="6">
    <location>
        <begin position="304"/>
        <end position="325"/>
    </location>
</feature>
<keyword evidence="9" id="KW-1185">Reference proteome</keyword>
<dbReference type="InterPro" id="IPR036259">
    <property type="entry name" value="MFS_trans_sf"/>
</dbReference>
<name>A0A2V1DEV7_9PLEO</name>